<dbReference type="PANTHER" id="PTHR39210">
    <property type="entry name" value="HEPARIN-SULFATE LYASE"/>
    <property type="match status" value="1"/>
</dbReference>
<dbReference type="EMBL" id="SMGJ01000002">
    <property type="protein sequence ID" value="TCK70536.1"/>
    <property type="molecule type" value="Genomic_DNA"/>
</dbReference>
<evidence type="ECO:0000259" key="5">
    <source>
        <dbReference type="Pfam" id="PF07940"/>
    </source>
</evidence>
<dbReference type="InterPro" id="IPR008929">
    <property type="entry name" value="Chondroitin_lyas"/>
</dbReference>
<comment type="caution">
    <text evidence="7">The sequence shown here is derived from an EMBL/GenBank/DDBJ whole genome shotgun (WGS) entry which is preliminary data.</text>
</comment>
<proteinExistence type="predicted"/>
<evidence type="ECO:0000256" key="2">
    <source>
        <dbReference type="ARBA" id="ARBA00022729"/>
    </source>
</evidence>
<keyword evidence="2" id="KW-0732">Signal</keyword>
<dbReference type="SUPFAM" id="SSF48230">
    <property type="entry name" value="Chondroitin AC/alginate lyase"/>
    <property type="match status" value="1"/>
</dbReference>
<accession>A0A4R1KYG4</accession>
<dbReference type="Gene3D" id="2.70.98.70">
    <property type="match status" value="1"/>
</dbReference>
<evidence type="ECO:0000259" key="6">
    <source>
        <dbReference type="Pfam" id="PF16889"/>
    </source>
</evidence>
<dbReference type="Gene3D" id="1.50.10.100">
    <property type="entry name" value="Chondroitin AC/alginate lyase"/>
    <property type="match status" value="1"/>
</dbReference>
<dbReference type="GO" id="GO:0016829">
    <property type="term" value="F:lyase activity"/>
    <property type="evidence" value="ECO:0007669"/>
    <property type="project" value="UniProtKB-KW"/>
</dbReference>
<reference evidence="7 8" key="1">
    <citation type="submission" date="2019-03" db="EMBL/GenBank/DDBJ databases">
        <title>Genomic Encyclopedia of Type Strains, Phase IV (KMG-IV): sequencing the most valuable type-strain genomes for metagenomic binning, comparative biology and taxonomic classification.</title>
        <authorList>
            <person name="Goeker M."/>
        </authorList>
    </citation>
    <scope>NUCLEOTIDE SEQUENCE [LARGE SCALE GENOMIC DNA]</scope>
    <source>
        <strain evidence="7 8">DSM 10053</strain>
    </source>
</reference>
<keyword evidence="8" id="KW-1185">Reference proteome</keyword>
<dbReference type="Proteomes" id="UP000295496">
    <property type="component" value="Unassembled WGS sequence"/>
</dbReference>
<protein>
    <submittedName>
        <fullName evidence="7">Heparinase II/III-like protein</fullName>
    </submittedName>
</protein>
<dbReference type="Pfam" id="PF07940">
    <property type="entry name" value="Hepar_II_III_C"/>
    <property type="match status" value="1"/>
</dbReference>
<dbReference type="InterPro" id="IPR031680">
    <property type="entry name" value="Hepar_II_III_N"/>
</dbReference>
<gene>
    <name evidence="7" type="ORF">EV692_0815</name>
</gene>
<dbReference type="RefSeq" id="WP_207905223.1">
    <property type="nucleotide sequence ID" value="NZ_CP170642.1"/>
</dbReference>
<dbReference type="PANTHER" id="PTHR39210:SF1">
    <property type="entry name" value="HEPARIN-SULFATE LYASE"/>
    <property type="match status" value="1"/>
</dbReference>
<evidence type="ECO:0000256" key="4">
    <source>
        <dbReference type="ARBA" id="ARBA00023239"/>
    </source>
</evidence>
<evidence type="ECO:0000313" key="7">
    <source>
        <dbReference type="EMBL" id="TCK70536.1"/>
    </source>
</evidence>
<feature type="domain" description="Heparinase II/III-like C-terminal" evidence="5">
    <location>
        <begin position="414"/>
        <end position="585"/>
    </location>
</feature>
<evidence type="ECO:0000256" key="1">
    <source>
        <dbReference type="ARBA" id="ARBA00004418"/>
    </source>
</evidence>
<sequence>MNILQIYKNMGTRYFIYRVHHEIEKRLGLLKRKHPTDLSFSNHISLEQWRNEYTVNNAGFLINFKNQERDFPVLEEKAKRILAGELEFFNAEWLYLGKGYNWITNPSNGYVYDANKHWSEIQDISEVAGDIKYVWEKSRFSWLLTLIRYDYYFEKDLSEFVFSEIESWIDHNHINKGPNWRCSQEISLRLFNWYFALNYYKDSAALTENRWEKIINVIYASFHHVYTHINFSRIAVRNNHAITETLCLALSEILFPFISETKKWAKQGRKWFEQEIAYQIYDDGTFLQFSMNYHRVVIQLLTFGISITERVGKPFSNVVYDKAYKSLNFLYQCTQDENGWLPNYGSNDGALFFPWSDTDYRDYRPQLNSLHKLLTGKNLYADELFSTELNWWGISKKIDTHYPALHKIQGIIEYPIGGYILICDQNTFTFIRCGSHKDRPAQADNLHIDVWVAGKNILRDSGTYKYNTTQENLNYFMGTQSHNTVVVNGQSQMLKGDRFIWYYWTQKENSVIAETEDCYTFNGVIKGYSFLNEEARIFREVRKVKGKLIWFITDEIIGLDSYEKQQIWHIDDNPIEFVVSENNTVLEPRNVVSFDSKYYGVIETGKAISFPFKKKIETKLIVRL</sequence>
<evidence type="ECO:0000313" key="8">
    <source>
        <dbReference type="Proteomes" id="UP000295496"/>
    </source>
</evidence>
<organism evidence="7 8">
    <name type="scientific">Lonepinella koalarum</name>
    <dbReference type="NCBI Taxonomy" id="53417"/>
    <lineage>
        <taxon>Bacteria</taxon>
        <taxon>Pseudomonadati</taxon>
        <taxon>Pseudomonadota</taxon>
        <taxon>Gammaproteobacteria</taxon>
        <taxon>Pasteurellales</taxon>
        <taxon>Pasteurellaceae</taxon>
        <taxon>Lonepinella</taxon>
    </lineage>
</organism>
<dbReference type="InterPro" id="IPR012480">
    <property type="entry name" value="Hepar_II_III_C"/>
</dbReference>
<comment type="subcellular location">
    <subcellularLocation>
        <location evidence="1">Periplasm</location>
    </subcellularLocation>
</comment>
<dbReference type="Pfam" id="PF16889">
    <property type="entry name" value="Hepar_II_III_N"/>
    <property type="match status" value="1"/>
</dbReference>
<keyword evidence="4" id="KW-0456">Lyase</keyword>
<evidence type="ECO:0000256" key="3">
    <source>
        <dbReference type="ARBA" id="ARBA00022764"/>
    </source>
</evidence>
<name>A0A4R1KYG4_9PAST</name>
<feature type="domain" description="Heparin-sulfate lyase N-terminal" evidence="6">
    <location>
        <begin position="87"/>
        <end position="312"/>
    </location>
</feature>
<dbReference type="GO" id="GO:0042597">
    <property type="term" value="C:periplasmic space"/>
    <property type="evidence" value="ECO:0007669"/>
    <property type="project" value="UniProtKB-SubCell"/>
</dbReference>
<dbReference type="AlphaFoldDB" id="A0A4R1KYG4"/>
<keyword evidence="3" id="KW-0574">Periplasm</keyword>